<proteinExistence type="predicted"/>
<reference evidence="2 3" key="1">
    <citation type="journal article" date="2016" name="Nat. Commun.">
        <title>Thousands of microbial genomes shed light on interconnected biogeochemical processes in an aquifer system.</title>
        <authorList>
            <person name="Anantharaman K."/>
            <person name="Brown C.T."/>
            <person name="Hug L.A."/>
            <person name="Sharon I."/>
            <person name="Castelle C.J."/>
            <person name="Probst A.J."/>
            <person name="Thomas B.C."/>
            <person name="Singh A."/>
            <person name="Wilkins M.J."/>
            <person name="Karaoz U."/>
            <person name="Brodie E.L."/>
            <person name="Williams K.H."/>
            <person name="Hubbard S.S."/>
            <person name="Banfield J.F."/>
        </authorList>
    </citation>
    <scope>NUCLEOTIDE SEQUENCE [LARGE SCALE GENOMIC DNA]</scope>
</reference>
<dbReference type="NCBIfam" id="NF047752">
    <property type="entry name" value="MntA_antitoxin"/>
    <property type="match status" value="1"/>
</dbReference>
<dbReference type="SUPFAM" id="SSF81301">
    <property type="entry name" value="Nucleotidyltransferase"/>
    <property type="match status" value="1"/>
</dbReference>
<feature type="domain" description="Polymerase beta nucleotidyltransferase" evidence="1">
    <location>
        <begin position="10"/>
        <end position="101"/>
    </location>
</feature>
<dbReference type="InterPro" id="IPR041633">
    <property type="entry name" value="Polbeta"/>
</dbReference>
<comment type="caution">
    <text evidence="2">The sequence shown here is derived from an EMBL/GenBank/DDBJ whole genome shotgun (WGS) entry which is preliminary data.</text>
</comment>
<dbReference type="PANTHER" id="PTHR43852">
    <property type="entry name" value="NUCLEOTIDYLTRANSFERASE"/>
    <property type="match status" value="1"/>
</dbReference>
<sequence length="137" mass="16047">MTENITKNKDLMEIFKENKVSFAYLFGSQANGGFGKDSDVDIAIMLPFEMKKEERFDLRLKLMGEISKILKKKVDVAVLNDIRSLYFKYIIIKEGRIVYKETDLSPADFESKTLGIYFDFRPFLENYNKAYVKRSLQ</sequence>
<evidence type="ECO:0000313" key="3">
    <source>
        <dbReference type="Proteomes" id="UP000177649"/>
    </source>
</evidence>
<accession>A0A1G2Q2R0</accession>
<evidence type="ECO:0000313" key="2">
    <source>
        <dbReference type="EMBL" id="OHA54131.1"/>
    </source>
</evidence>
<dbReference type="AlphaFoldDB" id="A0A1G2Q2R0"/>
<evidence type="ECO:0000259" key="1">
    <source>
        <dbReference type="Pfam" id="PF18765"/>
    </source>
</evidence>
<dbReference type="EMBL" id="MHTA01000020">
    <property type="protein sequence ID" value="OHA54131.1"/>
    <property type="molecule type" value="Genomic_DNA"/>
</dbReference>
<protein>
    <recommendedName>
        <fullName evidence="1">Polymerase beta nucleotidyltransferase domain-containing protein</fullName>
    </recommendedName>
</protein>
<dbReference type="Proteomes" id="UP000177649">
    <property type="component" value="Unassembled WGS sequence"/>
</dbReference>
<dbReference type="STRING" id="1802370.A2Z62_00080"/>
<dbReference type="Pfam" id="PF18765">
    <property type="entry name" value="Polbeta"/>
    <property type="match status" value="1"/>
</dbReference>
<dbReference type="PANTHER" id="PTHR43852:SF3">
    <property type="entry name" value="NUCLEOTIDYLTRANSFERASE"/>
    <property type="match status" value="1"/>
</dbReference>
<dbReference type="CDD" id="cd05403">
    <property type="entry name" value="NT_KNTase_like"/>
    <property type="match status" value="1"/>
</dbReference>
<organism evidence="2 3">
    <name type="scientific">Candidatus Terrybacteria bacterium RIFCSPLOWO2_02_42_20</name>
    <dbReference type="NCBI Taxonomy" id="1802370"/>
    <lineage>
        <taxon>Bacteria</taxon>
        <taxon>Candidatus Terryibacteriota</taxon>
    </lineage>
</organism>
<dbReference type="Gene3D" id="3.30.460.10">
    <property type="entry name" value="Beta Polymerase, domain 2"/>
    <property type="match status" value="1"/>
</dbReference>
<gene>
    <name evidence="2" type="ORF">A2Z62_00080</name>
</gene>
<dbReference type="InterPro" id="IPR043519">
    <property type="entry name" value="NT_sf"/>
</dbReference>
<dbReference type="InterPro" id="IPR052930">
    <property type="entry name" value="TA_antitoxin_MntA"/>
</dbReference>
<name>A0A1G2Q2R0_9BACT</name>